<feature type="transmembrane region" description="Helical" evidence="5">
    <location>
        <begin position="35"/>
        <end position="55"/>
    </location>
</feature>
<dbReference type="AlphaFoldDB" id="A0A7Y9U5T4"/>
<dbReference type="InterPro" id="IPR031726">
    <property type="entry name" value="PglL_A"/>
</dbReference>
<feature type="domain" description="O-antigen ligase-related" evidence="6">
    <location>
        <begin position="203"/>
        <end position="350"/>
    </location>
</feature>
<dbReference type="RefSeq" id="WP_179634067.1">
    <property type="nucleotide sequence ID" value="NZ_CAXYYM010000024.1"/>
</dbReference>
<keyword evidence="4 5" id="KW-0472">Membrane</keyword>
<proteinExistence type="predicted"/>
<dbReference type="GO" id="GO:0016874">
    <property type="term" value="F:ligase activity"/>
    <property type="evidence" value="ECO:0007669"/>
    <property type="project" value="UniProtKB-KW"/>
</dbReference>
<evidence type="ECO:0000256" key="5">
    <source>
        <dbReference type="SAM" id="Phobius"/>
    </source>
</evidence>
<dbReference type="Pfam" id="PF04932">
    <property type="entry name" value="Wzy_C"/>
    <property type="match status" value="1"/>
</dbReference>
<dbReference type="GO" id="GO:0016020">
    <property type="term" value="C:membrane"/>
    <property type="evidence" value="ECO:0007669"/>
    <property type="project" value="UniProtKB-SubCell"/>
</dbReference>
<feature type="transmembrane region" description="Helical" evidence="5">
    <location>
        <begin position="240"/>
        <end position="258"/>
    </location>
</feature>
<name>A0A7Y9U5T4_9BURK</name>
<evidence type="ECO:0000259" key="8">
    <source>
        <dbReference type="Pfam" id="PF15864"/>
    </source>
</evidence>
<keyword evidence="2 5" id="KW-0812">Transmembrane</keyword>
<feature type="transmembrane region" description="Helical" evidence="5">
    <location>
        <begin position="67"/>
        <end position="85"/>
    </location>
</feature>
<keyword evidence="9" id="KW-0436">Ligase</keyword>
<feature type="transmembrane region" description="Helical" evidence="5">
    <location>
        <begin position="122"/>
        <end position="146"/>
    </location>
</feature>
<feature type="domain" description="Virulence factor membrane-bound polymerase C-terminal" evidence="7">
    <location>
        <begin position="379"/>
        <end position="551"/>
    </location>
</feature>
<keyword evidence="10" id="KW-1185">Reference proteome</keyword>
<dbReference type="InterPro" id="IPR051533">
    <property type="entry name" value="WaaL-like"/>
</dbReference>
<dbReference type="Pfam" id="PF15864">
    <property type="entry name" value="PglL_A"/>
    <property type="match status" value="1"/>
</dbReference>
<gene>
    <name evidence="9" type="ORF">BDD16_002269</name>
</gene>
<accession>A0A7Y9U5T4</accession>
<evidence type="ECO:0000313" key="9">
    <source>
        <dbReference type="EMBL" id="NYG33283.1"/>
    </source>
</evidence>
<protein>
    <submittedName>
        <fullName evidence="9">O-antigen ligase</fullName>
    </submittedName>
</protein>
<evidence type="ECO:0000259" key="6">
    <source>
        <dbReference type="Pfam" id="PF04932"/>
    </source>
</evidence>
<evidence type="ECO:0000259" key="7">
    <source>
        <dbReference type="Pfam" id="PF11846"/>
    </source>
</evidence>
<feature type="transmembrane region" description="Helical" evidence="5">
    <location>
        <begin position="343"/>
        <end position="361"/>
    </location>
</feature>
<evidence type="ECO:0000256" key="3">
    <source>
        <dbReference type="ARBA" id="ARBA00022989"/>
    </source>
</evidence>
<feature type="transmembrane region" description="Helical" evidence="5">
    <location>
        <begin position="97"/>
        <end position="116"/>
    </location>
</feature>
<reference evidence="9 10" key="1">
    <citation type="submission" date="2020-07" db="EMBL/GenBank/DDBJ databases">
        <title>Genomic Encyclopedia of Archaeal and Bacterial Type Strains, Phase II (KMG-II): from individual species to whole genera.</title>
        <authorList>
            <person name="Goeker M."/>
        </authorList>
    </citation>
    <scope>NUCLEOTIDE SEQUENCE [LARGE SCALE GENOMIC DNA]</scope>
    <source>
        <strain evidence="9 10">DSM 21226</strain>
    </source>
</reference>
<feature type="transmembrane region" description="Helical" evidence="5">
    <location>
        <begin position="197"/>
        <end position="228"/>
    </location>
</feature>
<dbReference type="PANTHER" id="PTHR37422">
    <property type="entry name" value="TEICHURONIC ACID BIOSYNTHESIS PROTEIN TUAE"/>
    <property type="match status" value="1"/>
</dbReference>
<dbReference type="EMBL" id="JACCFH010000001">
    <property type="protein sequence ID" value="NYG33283.1"/>
    <property type="molecule type" value="Genomic_DNA"/>
</dbReference>
<dbReference type="InterPro" id="IPR021797">
    <property type="entry name" value="Wzy_C_2"/>
</dbReference>
<evidence type="ECO:0000313" key="10">
    <source>
        <dbReference type="Proteomes" id="UP000518288"/>
    </source>
</evidence>
<dbReference type="Proteomes" id="UP000518288">
    <property type="component" value="Unassembled WGS sequence"/>
</dbReference>
<feature type="domain" description="Protein glycosylation ligase" evidence="8">
    <location>
        <begin position="165"/>
        <end position="189"/>
    </location>
</feature>
<comment type="caution">
    <text evidence="9">The sequence shown here is derived from an EMBL/GenBank/DDBJ whole genome shotgun (WGS) entry which is preliminary data.</text>
</comment>
<evidence type="ECO:0000256" key="1">
    <source>
        <dbReference type="ARBA" id="ARBA00004141"/>
    </source>
</evidence>
<dbReference type="InterPro" id="IPR007016">
    <property type="entry name" value="O-antigen_ligase-rel_domated"/>
</dbReference>
<dbReference type="Pfam" id="PF11846">
    <property type="entry name" value="Wzy_C_2"/>
    <property type="match status" value="1"/>
</dbReference>
<feature type="transmembrane region" description="Helical" evidence="5">
    <location>
        <begin position="6"/>
        <end position="26"/>
    </location>
</feature>
<feature type="transmembrane region" description="Helical" evidence="5">
    <location>
        <begin position="174"/>
        <end position="191"/>
    </location>
</feature>
<sequence length="593" mass="63478">MTSPDHPPVSFLPLALLAVALPFLIAGSMPPTSTYFNQVVAFGGCGVWLLVWALTARPSLSSQPSSGATKLLLVAGALLVAAILTSSTPWGQRLAPLACLVLAGALVHATAAATRAGRIDDWVTPLMTALLVAGLLSVVVGVVQVFRPELADGRLISFPTIAGRAIGNMRQPNQLSTLLLWAAAAAVWLGVRERQPLAVLAAVLSVLVFSVALTASRTGLVGVVLLALWGAVDRRLPSPVRWLLLAMLPLYALSWWGLEQWLSAHGVMFYGEDQLKKTLHGDPSSSRGKIWSNTWDMVRTHPWTGVGFGAYNFIWSMTPFPGRPVAFYDHSHNAVLQLAVESGVPMAVAILGCVLVALWMSRSALQQADDDTARGARAALFMLVMVGVHSLLEYPLWYVYFLLPAALLAGWLTGLVPVRPPAEATSAGGVSRLAGAWRPVWCATGALAMAGSLWSTVEYGSVAIIFEPDLAWSEPAPLAERIAEGQRSVLWGHHADYAAVTMAPEPEKVFDQFERPLYHLADTRLLIAYARALQGRGETARAAHVAARLREFHNPVSADFFAVCDAPPAAPTPAPFQCLPDPALPAEALRPKP</sequence>
<organism evidence="9 10">
    <name type="scientific">Sphaerotilus montanus</name>
    <dbReference type="NCBI Taxonomy" id="522889"/>
    <lineage>
        <taxon>Bacteria</taxon>
        <taxon>Pseudomonadati</taxon>
        <taxon>Pseudomonadota</taxon>
        <taxon>Betaproteobacteria</taxon>
        <taxon>Burkholderiales</taxon>
        <taxon>Sphaerotilaceae</taxon>
        <taxon>Sphaerotilus</taxon>
    </lineage>
</organism>
<evidence type="ECO:0000256" key="2">
    <source>
        <dbReference type="ARBA" id="ARBA00022692"/>
    </source>
</evidence>
<comment type="subcellular location">
    <subcellularLocation>
        <location evidence="1">Membrane</location>
        <topology evidence="1">Multi-pass membrane protein</topology>
    </subcellularLocation>
</comment>
<evidence type="ECO:0000256" key="4">
    <source>
        <dbReference type="ARBA" id="ARBA00023136"/>
    </source>
</evidence>
<keyword evidence="3 5" id="KW-1133">Transmembrane helix</keyword>
<dbReference type="PANTHER" id="PTHR37422:SF21">
    <property type="entry name" value="EXOQ-LIKE PROTEIN"/>
    <property type="match status" value="1"/>
</dbReference>
<feature type="transmembrane region" description="Helical" evidence="5">
    <location>
        <begin position="373"/>
        <end position="392"/>
    </location>
</feature>